<evidence type="ECO:0008006" key="7">
    <source>
        <dbReference type="Google" id="ProtNLM"/>
    </source>
</evidence>
<comment type="similarity">
    <text evidence="2">Belongs to the glutaredoxin family. CC-type subfamily.</text>
</comment>
<keyword evidence="4" id="KW-0676">Redox-active center</keyword>
<comment type="subcellular location">
    <subcellularLocation>
        <location evidence="1">Cytoplasm</location>
    </subcellularLocation>
</comment>
<comment type="caution">
    <text evidence="5">The sequence shown here is derived from an EMBL/GenBank/DDBJ whole genome shotgun (WGS) entry which is preliminary data.</text>
</comment>
<dbReference type="EMBL" id="CAMAPF010000018">
    <property type="protein sequence ID" value="CAH9071258.1"/>
    <property type="molecule type" value="Genomic_DNA"/>
</dbReference>
<evidence type="ECO:0000256" key="1">
    <source>
        <dbReference type="ARBA" id="ARBA00004496"/>
    </source>
</evidence>
<reference evidence="5" key="1">
    <citation type="submission" date="2022-07" db="EMBL/GenBank/DDBJ databases">
        <authorList>
            <person name="Macas J."/>
            <person name="Novak P."/>
            <person name="Neumann P."/>
        </authorList>
    </citation>
    <scope>NUCLEOTIDE SEQUENCE</scope>
</reference>
<organism evidence="5 6">
    <name type="scientific">Cuscuta epithymum</name>
    <dbReference type="NCBI Taxonomy" id="186058"/>
    <lineage>
        <taxon>Eukaryota</taxon>
        <taxon>Viridiplantae</taxon>
        <taxon>Streptophyta</taxon>
        <taxon>Embryophyta</taxon>
        <taxon>Tracheophyta</taxon>
        <taxon>Spermatophyta</taxon>
        <taxon>Magnoliopsida</taxon>
        <taxon>eudicotyledons</taxon>
        <taxon>Gunneridae</taxon>
        <taxon>Pentapetalae</taxon>
        <taxon>asterids</taxon>
        <taxon>lamiids</taxon>
        <taxon>Solanales</taxon>
        <taxon>Convolvulaceae</taxon>
        <taxon>Cuscuteae</taxon>
        <taxon>Cuscuta</taxon>
        <taxon>Cuscuta subgen. Cuscuta</taxon>
    </lineage>
</organism>
<gene>
    <name evidence="5" type="ORF">CEPIT_LOCUS3783</name>
</gene>
<evidence type="ECO:0000256" key="2">
    <source>
        <dbReference type="ARBA" id="ARBA00007568"/>
    </source>
</evidence>
<protein>
    <recommendedName>
        <fullName evidence="7">Glutaredoxin</fullName>
    </recommendedName>
</protein>
<dbReference type="PROSITE" id="PS51354">
    <property type="entry name" value="GLUTAREDOXIN_2"/>
    <property type="match status" value="1"/>
</dbReference>
<sequence length="102" mass="11113">MAEMVNDLANEHPVVLFRKDEECCQCESIISLVQGNYGASLQIYNLDEQEEGDAMKAHLQSLGQLPAVYMGGNHLGSTEELLSMSITGTLKPTLLQVGAIFL</sequence>
<dbReference type="InterPro" id="IPR036249">
    <property type="entry name" value="Thioredoxin-like_sf"/>
</dbReference>
<evidence type="ECO:0000313" key="5">
    <source>
        <dbReference type="EMBL" id="CAH9071258.1"/>
    </source>
</evidence>
<dbReference type="AlphaFoldDB" id="A0AAV0CBQ8"/>
<dbReference type="SUPFAM" id="SSF52833">
    <property type="entry name" value="Thioredoxin-like"/>
    <property type="match status" value="1"/>
</dbReference>
<keyword evidence="3" id="KW-0963">Cytoplasm</keyword>
<dbReference type="GO" id="GO:0005737">
    <property type="term" value="C:cytoplasm"/>
    <property type="evidence" value="ECO:0007669"/>
    <property type="project" value="UniProtKB-SubCell"/>
</dbReference>
<proteinExistence type="inferred from homology"/>
<accession>A0AAV0CBQ8</accession>
<keyword evidence="6" id="KW-1185">Reference proteome</keyword>
<dbReference type="Proteomes" id="UP001152523">
    <property type="component" value="Unassembled WGS sequence"/>
</dbReference>
<evidence type="ECO:0000256" key="4">
    <source>
        <dbReference type="ARBA" id="ARBA00023284"/>
    </source>
</evidence>
<dbReference type="PANTHER" id="PTHR10168">
    <property type="entry name" value="GLUTAREDOXIN"/>
    <property type="match status" value="1"/>
</dbReference>
<name>A0AAV0CBQ8_9ASTE</name>
<dbReference type="Gene3D" id="3.40.30.10">
    <property type="entry name" value="Glutaredoxin"/>
    <property type="match status" value="1"/>
</dbReference>
<dbReference type="InterPro" id="IPR011905">
    <property type="entry name" value="GlrX-like_pln_2"/>
</dbReference>
<evidence type="ECO:0000256" key="3">
    <source>
        <dbReference type="ARBA" id="ARBA00022490"/>
    </source>
</evidence>
<evidence type="ECO:0000313" key="6">
    <source>
        <dbReference type="Proteomes" id="UP001152523"/>
    </source>
</evidence>